<dbReference type="Pfam" id="PF12686">
    <property type="entry name" value="DUF3800"/>
    <property type="match status" value="1"/>
</dbReference>
<protein>
    <recommendedName>
        <fullName evidence="3">DUF3800 domain-containing protein</fullName>
    </recommendedName>
</protein>
<name>S2QZ58_LACPA</name>
<accession>S2QZ58</accession>
<dbReference type="AlphaFoldDB" id="S2QZ58"/>
<dbReference type="Proteomes" id="UP000014243">
    <property type="component" value="Unassembled WGS sequence"/>
</dbReference>
<sequence length="228" mass="26515">MDETQLSIYIDESGTLCKSDASPDYFVYGGFWCTSDQSENISANFGRELIRLFPSCKNGEKKASTMKHRKERILLSEIVSDSEGSFHPVFVSEYLKSLEKPLSTKEEKQLHKNYLLRRFVEKCIVDFRQYGYTSETINVYIDDQPKTKMISYDDFPNYLSNHLHAQYYSPSYITSNAKISVKFMDSNFDRRIQLCDVLANAKWNHYIHGHNDVEKGLEKADVTRLKLP</sequence>
<reference evidence="1 2" key="1">
    <citation type="journal article" date="2013" name="PLoS ONE">
        <title>Lactobacillus paracasei comparative genomics: towards species pan-genome definition and exploitation of diversity.</title>
        <authorList>
            <person name="Smokvina T."/>
            <person name="Wels M."/>
            <person name="Polka J."/>
            <person name="Chervaux C."/>
            <person name="Brisse S."/>
            <person name="Boekhorst J."/>
            <person name="van Hylckama Vlieg J.E."/>
            <person name="Siezen R.J."/>
        </authorList>
    </citation>
    <scope>NUCLEOTIDE SEQUENCE [LARGE SCALE GENOMIC DNA]</scope>
    <source>
        <strain evidence="1 2">Lpp126</strain>
    </source>
</reference>
<evidence type="ECO:0000313" key="2">
    <source>
        <dbReference type="Proteomes" id="UP000014243"/>
    </source>
</evidence>
<proteinExistence type="predicted"/>
<dbReference type="InterPro" id="IPR024524">
    <property type="entry name" value="DUF3800"/>
</dbReference>
<evidence type="ECO:0000313" key="1">
    <source>
        <dbReference type="EMBL" id="EPC70275.1"/>
    </source>
</evidence>
<dbReference type="EMBL" id="ANKC01001248">
    <property type="protein sequence ID" value="EPC70275.1"/>
    <property type="molecule type" value="Genomic_DNA"/>
</dbReference>
<dbReference type="PATRIC" id="fig|1256206.3.peg.2723"/>
<evidence type="ECO:0008006" key="3">
    <source>
        <dbReference type="Google" id="ProtNLM"/>
    </source>
</evidence>
<organism evidence="1 2">
    <name type="scientific">Lacticaseibacillus paracasei subsp. paracasei Lpp126</name>
    <dbReference type="NCBI Taxonomy" id="1256206"/>
    <lineage>
        <taxon>Bacteria</taxon>
        <taxon>Bacillati</taxon>
        <taxon>Bacillota</taxon>
        <taxon>Bacilli</taxon>
        <taxon>Lactobacillales</taxon>
        <taxon>Lactobacillaceae</taxon>
        <taxon>Lacticaseibacillus</taxon>
    </lineage>
</organism>
<gene>
    <name evidence="1" type="ORF">Lpp126_17696</name>
</gene>
<comment type="caution">
    <text evidence="1">The sequence shown here is derived from an EMBL/GenBank/DDBJ whole genome shotgun (WGS) entry which is preliminary data.</text>
</comment>